<keyword evidence="8" id="KW-1185">Reference proteome</keyword>
<reference evidence="7 8" key="1">
    <citation type="journal article" date="2007" name="Nature">
        <title>Evolution of genes and genomes on the Drosophila phylogeny.</title>
        <authorList>
            <consortium name="Drosophila 12 Genomes Consortium"/>
            <person name="Clark A.G."/>
            <person name="Eisen M.B."/>
            <person name="Smith D.R."/>
            <person name="Bergman C.M."/>
            <person name="Oliver B."/>
            <person name="Markow T.A."/>
            <person name="Kaufman T.C."/>
            <person name="Kellis M."/>
            <person name="Gelbart W."/>
            <person name="Iyer V.N."/>
            <person name="Pollard D.A."/>
            <person name="Sackton T.B."/>
            <person name="Larracuente A.M."/>
            <person name="Singh N.D."/>
            <person name="Abad J.P."/>
            <person name="Abt D.N."/>
            <person name="Adryan B."/>
            <person name="Aguade M."/>
            <person name="Akashi H."/>
            <person name="Anderson W.W."/>
            <person name="Aquadro C.F."/>
            <person name="Ardell D.H."/>
            <person name="Arguello R."/>
            <person name="Artieri C.G."/>
            <person name="Barbash D.A."/>
            <person name="Barker D."/>
            <person name="Barsanti P."/>
            <person name="Batterham P."/>
            <person name="Batzoglou S."/>
            <person name="Begun D."/>
            <person name="Bhutkar A."/>
            <person name="Blanco E."/>
            <person name="Bosak S.A."/>
            <person name="Bradley R.K."/>
            <person name="Brand A.D."/>
            <person name="Brent M.R."/>
            <person name="Brooks A.N."/>
            <person name="Brown R.H."/>
            <person name="Butlin R.K."/>
            <person name="Caggese C."/>
            <person name="Calvi B.R."/>
            <person name="Bernardo de Carvalho A."/>
            <person name="Caspi A."/>
            <person name="Castrezana S."/>
            <person name="Celniker S.E."/>
            <person name="Chang J.L."/>
            <person name="Chapple C."/>
            <person name="Chatterji S."/>
            <person name="Chinwalla A."/>
            <person name="Civetta A."/>
            <person name="Clifton S.W."/>
            <person name="Comeron J.M."/>
            <person name="Costello J.C."/>
            <person name="Coyne J.A."/>
            <person name="Daub J."/>
            <person name="David R.G."/>
            <person name="Delcher A.L."/>
            <person name="Delehaunty K."/>
            <person name="Do C.B."/>
            <person name="Ebling H."/>
            <person name="Edwards K."/>
            <person name="Eickbush T."/>
            <person name="Evans J.D."/>
            <person name="Filipski A."/>
            <person name="Findeiss S."/>
            <person name="Freyhult E."/>
            <person name="Fulton L."/>
            <person name="Fulton R."/>
            <person name="Garcia A.C."/>
            <person name="Gardiner A."/>
            <person name="Garfield D.A."/>
            <person name="Garvin B.E."/>
            <person name="Gibson G."/>
            <person name="Gilbert D."/>
            <person name="Gnerre S."/>
            <person name="Godfrey J."/>
            <person name="Good R."/>
            <person name="Gotea V."/>
            <person name="Gravely B."/>
            <person name="Greenberg A.J."/>
            <person name="Griffiths-Jones S."/>
            <person name="Gross S."/>
            <person name="Guigo R."/>
            <person name="Gustafson E.A."/>
            <person name="Haerty W."/>
            <person name="Hahn M.W."/>
            <person name="Halligan D.L."/>
            <person name="Halpern A.L."/>
            <person name="Halter G.M."/>
            <person name="Han M.V."/>
            <person name="Heger A."/>
            <person name="Hillier L."/>
            <person name="Hinrichs A.S."/>
            <person name="Holmes I."/>
            <person name="Hoskins R.A."/>
            <person name="Hubisz M.J."/>
            <person name="Hultmark D."/>
            <person name="Huntley M.A."/>
            <person name="Jaffe D.B."/>
            <person name="Jagadeeshan S."/>
            <person name="Jeck W.R."/>
            <person name="Johnson J."/>
            <person name="Jones C.D."/>
            <person name="Jordan W.C."/>
            <person name="Karpen G.H."/>
            <person name="Kataoka E."/>
            <person name="Keightley P.D."/>
            <person name="Kheradpour P."/>
            <person name="Kirkness E.F."/>
            <person name="Koerich L.B."/>
            <person name="Kristiansen K."/>
            <person name="Kudrna D."/>
            <person name="Kulathinal R.J."/>
            <person name="Kumar S."/>
            <person name="Kwok R."/>
            <person name="Lander E."/>
            <person name="Langley C.H."/>
            <person name="Lapoint R."/>
            <person name="Lazzaro B.P."/>
            <person name="Lee S.J."/>
            <person name="Levesque L."/>
            <person name="Li R."/>
            <person name="Lin C.F."/>
            <person name="Lin M.F."/>
            <person name="Lindblad-Toh K."/>
            <person name="Llopart A."/>
            <person name="Long M."/>
            <person name="Low L."/>
            <person name="Lozovsky E."/>
            <person name="Lu J."/>
            <person name="Luo M."/>
            <person name="Machado C.A."/>
            <person name="Makalowski W."/>
            <person name="Marzo M."/>
            <person name="Matsuda M."/>
            <person name="Matzkin L."/>
            <person name="McAllister B."/>
            <person name="McBride C.S."/>
            <person name="McKernan B."/>
            <person name="McKernan K."/>
            <person name="Mendez-Lago M."/>
            <person name="Minx P."/>
            <person name="Mollenhauer M.U."/>
            <person name="Montooth K."/>
            <person name="Mount S.M."/>
            <person name="Mu X."/>
            <person name="Myers E."/>
            <person name="Negre B."/>
            <person name="Newfeld S."/>
            <person name="Nielsen R."/>
            <person name="Noor M.A."/>
            <person name="O'Grady P."/>
            <person name="Pachter L."/>
            <person name="Papaceit M."/>
            <person name="Parisi M.J."/>
            <person name="Parisi M."/>
            <person name="Parts L."/>
            <person name="Pedersen J.S."/>
            <person name="Pesole G."/>
            <person name="Phillippy A.M."/>
            <person name="Ponting C.P."/>
            <person name="Pop M."/>
            <person name="Porcelli D."/>
            <person name="Powell J.R."/>
            <person name="Prohaska S."/>
            <person name="Pruitt K."/>
            <person name="Puig M."/>
            <person name="Quesneville H."/>
            <person name="Ram K.R."/>
            <person name="Rand D."/>
            <person name="Rasmussen M.D."/>
            <person name="Reed L.K."/>
            <person name="Reenan R."/>
            <person name="Reily A."/>
            <person name="Remington K.A."/>
            <person name="Rieger T.T."/>
            <person name="Ritchie M.G."/>
            <person name="Robin C."/>
            <person name="Rogers Y.H."/>
            <person name="Rohde C."/>
            <person name="Rozas J."/>
            <person name="Rubenfield M.J."/>
            <person name="Ruiz A."/>
            <person name="Russo S."/>
            <person name="Salzberg S.L."/>
            <person name="Sanchez-Gracia A."/>
            <person name="Saranga D.J."/>
            <person name="Sato H."/>
            <person name="Schaeffer S.W."/>
            <person name="Schatz M.C."/>
            <person name="Schlenke T."/>
            <person name="Schwartz R."/>
            <person name="Segarra C."/>
            <person name="Singh R.S."/>
            <person name="Sirot L."/>
            <person name="Sirota M."/>
            <person name="Sisneros N.B."/>
            <person name="Smith C.D."/>
            <person name="Smith T.F."/>
            <person name="Spieth J."/>
            <person name="Stage D.E."/>
            <person name="Stark A."/>
            <person name="Stephan W."/>
            <person name="Strausberg R.L."/>
            <person name="Strempel S."/>
            <person name="Sturgill D."/>
            <person name="Sutton G."/>
            <person name="Sutton G.G."/>
            <person name="Tao W."/>
            <person name="Teichmann S."/>
            <person name="Tobari Y.N."/>
            <person name="Tomimura Y."/>
            <person name="Tsolas J.M."/>
            <person name="Valente V.L."/>
            <person name="Venter E."/>
            <person name="Venter J.C."/>
            <person name="Vicario S."/>
            <person name="Vieira F.G."/>
            <person name="Vilella A.J."/>
            <person name="Villasante A."/>
            <person name="Walenz B."/>
            <person name="Wang J."/>
            <person name="Wasserman M."/>
            <person name="Watts T."/>
            <person name="Wilson D."/>
            <person name="Wilson R.K."/>
            <person name="Wing R.A."/>
            <person name="Wolfner M.F."/>
            <person name="Wong A."/>
            <person name="Wong G.K."/>
            <person name="Wu C.I."/>
            <person name="Wu G."/>
            <person name="Yamamoto D."/>
            <person name="Yang H.P."/>
            <person name="Yang S.P."/>
            <person name="Yorke J.A."/>
            <person name="Yoshida K."/>
            <person name="Zdobnov E."/>
            <person name="Zhang P."/>
            <person name="Zhang Y."/>
            <person name="Zimin A.V."/>
            <person name="Baldwin J."/>
            <person name="Abdouelleil A."/>
            <person name="Abdulkadir J."/>
            <person name="Abebe A."/>
            <person name="Abera B."/>
            <person name="Abreu J."/>
            <person name="Acer S.C."/>
            <person name="Aftuck L."/>
            <person name="Alexander A."/>
            <person name="An P."/>
            <person name="Anderson E."/>
            <person name="Anderson S."/>
            <person name="Arachi H."/>
            <person name="Azer M."/>
            <person name="Bachantsang P."/>
            <person name="Barry A."/>
            <person name="Bayul T."/>
            <person name="Berlin A."/>
            <person name="Bessette D."/>
            <person name="Bloom T."/>
            <person name="Blye J."/>
            <person name="Boguslavskiy L."/>
            <person name="Bonnet C."/>
            <person name="Boukhgalter B."/>
            <person name="Bourzgui I."/>
            <person name="Brown A."/>
            <person name="Cahill P."/>
            <person name="Channer S."/>
            <person name="Cheshatsang Y."/>
            <person name="Chuda L."/>
            <person name="Citroen M."/>
            <person name="Collymore A."/>
            <person name="Cooke P."/>
            <person name="Costello M."/>
            <person name="D'Aco K."/>
            <person name="Daza R."/>
            <person name="De Haan G."/>
            <person name="DeGray S."/>
            <person name="DeMaso C."/>
            <person name="Dhargay N."/>
            <person name="Dooley K."/>
            <person name="Dooley E."/>
            <person name="Doricent M."/>
            <person name="Dorje P."/>
            <person name="Dorjee K."/>
            <person name="Dupes A."/>
            <person name="Elong R."/>
            <person name="Falk J."/>
            <person name="Farina A."/>
            <person name="Faro S."/>
            <person name="Ferguson D."/>
            <person name="Fisher S."/>
            <person name="Foley C.D."/>
            <person name="Franke A."/>
            <person name="Friedrich D."/>
            <person name="Gadbois L."/>
            <person name="Gearin G."/>
            <person name="Gearin C.R."/>
            <person name="Giannoukos G."/>
            <person name="Goode T."/>
            <person name="Graham J."/>
            <person name="Grandbois E."/>
            <person name="Grewal S."/>
            <person name="Gyaltsen K."/>
            <person name="Hafez N."/>
            <person name="Hagos B."/>
            <person name="Hall J."/>
            <person name="Henson C."/>
            <person name="Hollinger A."/>
            <person name="Honan T."/>
            <person name="Huard M.D."/>
            <person name="Hughes L."/>
            <person name="Hurhula B."/>
            <person name="Husby M.E."/>
            <person name="Kamat A."/>
            <person name="Kanga B."/>
            <person name="Kashin S."/>
            <person name="Khazanovich D."/>
            <person name="Kisner P."/>
            <person name="Lance K."/>
            <person name="Lara M."/>
            <person name="Lee W."/>
            <person name="Lennon N."/>
            <person name="Letendre F."/>
            <person name="LeVine R."/>
            <person name="Lipovsky A."/>
            <person name="Liu X."/>
            <person name="Liu J."/>
            <person name="Liu S."/>
            <person name="Lokyitsang T."/>
            <person name="Lokyitsang Y."/>
            <person name="Lubonja R."/>
            <person name="Lui A."/>
            <person name="MacDonald P."/>
            <person name="Magnisalis V."/>
            <person name="Maru K."/>
            <person name="Matthews C."/>
            <person name="McCusker W."/>
            <person name="McDonough S."/>
            <person name="Mehta T."/>
            <person name="Meldrim J."/>
            <person name="Meneus L."/>
            <person name="Mihai O."/>
            <person name="Mihalev A."/>
            <person name="Mihova T."/>
            <person name="Mittelman R."/>
            <person name="Mlenga V."/>
            <person name="Montmayeur A."/>
            <person name="Mulrain L."/>
            <person name="Navidi A."/>
            <person name="Naylor J."/>
            <person name="Negash T."/>
            <person name="Nguyen T."/>
            <person name="Nguyen N."/>
            <person name="Nicol R."/>
            <person name="Norbu C."/>
            <person name="Norbu N."/>
            <person name="Novod N."/>
            <person name="O'Neill B."/>
            <person name="Osman S."/>
            <person name="Markiewicz E."/>
            <person name="Oyono O.L."/>
            <person name="Patti C."/>
            <person name="Phunkhang P."/>
            <person name="Pierre F."/>
            <person name="Priest M."/>
            <person name="Raghuraman S."/>
            <person name="Rege F."/>
            <person name="Reyes R."/>
            <person name="Rise C."/>
            <person name="Rogov P."/>
            <person name="Ross K."/>
            <person name="Ryan E."/>
            <person name="Settipalli S."/>
            <person name="Shea T."/>
            <person name="Sherpa N."/>
            <person name="Shi L."/>
            <person name="Shih D."/>
            <person name="Sparrow T."/>
            <person name="Spaulding J."/>
            <person name="Stalker J."/>
            <person name="Stange-Thomann N."/>
            <person name="Stavropoulos S."/>
            <person name="Stone C."/>
            <person name="Strader C."/>
            <person name="Tesfaye S."/>
            <person name="Thomson T."/>
            <person name="Thoulutsang Y."/>
            <person name="Thoulutsang D."/>
            <person name="Topham K."/>
            <person name="Topping I."/>
            <person name="Tsamla T."/>
            <person name="Vassiliev H."/>
            <person name="Vo A."/>
            <person name="Wangchuk T."/>
            <person name="Wangdi T."/>
            <person name="Weiand M."/>
            <person name="Wilkinson J."/>
            <person name="Wilson A."/>
            <person name="Yadav S."/>
            <person name="Young G."/>
            <person name="Yu Q."/>
            <person name="Zembek L."/>
            <person name="Zhong D."/>
            <person name="Zimmer A."/>
            <person name="Zwirko Z."/>
            <person name="Jaffe D.B."/>
            <person name="Alvarez P."/>
            <person name="Brockman W."/>
            <person name="Butler J."/>
            <person name="Chin C."/>
            <person name="Gnerre S."/>
            <person name="Grabherr M."/>
            <person name="Kleber M."/>
            <person name="Mauceli E."/>
            <person name="MacCallum I."/>
        </authorList>
    </citation>
    <scope>NUCLEOTIDE SEQUENCE [LARGE SCALE GENOMIC DNA]</scope>
    <source>
        <strain evidence="8">Tucson 14024-0371.13</strain>
    </source>
</reference>
<dbReference type="AlphaFoldDB" id="B3LV41"/>
<evidence type="ECO:0000256" key="1">
    <source>
        <dbReference type="ARBA" id="ARBA00022692"/>
    </source>
</evidence>
<evidence type="ECO:0000256" key="6">
    <source>
        <dbReference type="SAM" id="Phobius"/>
    </source>
</evidence>
<keyword evidence="5" id="KW-0968">Cytoplasmic vesicle</keyword>
<dbReference type="InterPro" id="IPR019013">
    <property type="entry name" value="Vma21"/>
</dbReference>
<evidence type="ECO:0000256" key="4">
    <source>
        <dbReference type="ARBA" id="ARBA00023136"/>
    </source>
</evidence>
<dbReference type="FunCoup" id="B3LV41">
    <property type="interactions" value="2"/>
</dbReference>
<keyword evidence="3 6" id="KW-1133">Transmembrane helix</keyword>
<feature type="transmembrane region" description="Helical" evidence="6">
    <location>
        <begin position="51"/>
        <end position="73"/>
    </location>
</feature>
<evidence type="ECO:0000256" key="2">
    <source>
        <dbReference type="ARBA" id="ARBA00022824"/>
    </source>
</evidence>
<evidence type="ECO:0008006" key="9">
    <source>
        <dbReference type="Google" id="ProtNLM"/>
    </source>
</evidence>
<dbReference type="PANTHER" id="PTHR31792:SF6">
    <property type="entry name" value="VACUOLAR ATPASE ASSEMBLY INTEGRAL MEMBRANE PROTEIN VMA21 HOMOLOG"/>
    <property type="match status" value="1"/>
</dbReference>
<dbReference type="PANTHER" id="PTHR31792">
    <property type="entry name" value="VACUOLAR ATPASE ASSEMBLY INTEGRAL MEMBRANE PROTEIN VMA21"/>
    <property type="match status" value="1"/>
</dbReference>
<dbReference type="GO" id="GO:0005789">
    <property type="term" value="C:endoplasmic reticulum membrane"/>
    <property type="evidence" value="ECO:0007669"/>
    <property type="project" value="TreeGrafter"/>
</dbReference>
<feature type="transmembrane region" description="Helical" evidence="6">
    <location>
        <begin position="85"/>
        <end position="110"/>
    </location>
</feature>
<protein>
    <recommendedName>
        <fullName evidence="9">Vacuolar ATPase assembly integral membrane protein VMA21 homolog</fullName>
    </recommendedName>
</protein>
<dbReference type="EMBL" id="CH902617">
    <property type="protein sequence ID" value="EDV42513.1"/>
    <property type="molecule type" value="Genomic_DNA"/>
</dbReference>
<dbReference type="GeneID" id="6500805"/>
<dbReference type="GO" id="GO:0031410">
    <property type="term" value="C:cytoplasmic vesicle"/>
    <property type="evidence" value="ECO:0007669"/>
    <property type="project" value="UniProtKB-KW"/>
</dbReference>
<name>B3LV41_DROAN</name>
<feature type="transmembrane region" description="Helical" evidence="6">
    <location>
        <begin position="137"/>
        <end position="164"/>
    </location>
</feature>
<dbReference type="GO" id="GO:0070072">
    <property type="term" value="P:vacuolar proton-transporting V-type ATPase complex assembly"/>
    <property type="evidence" value="ECO:0007669"/>
    <property type="project" value="InterPro"/>
</dbReference>
<keyword evidence="4 6" id="KW-0472">Membrane</keyword>
<dbReference type="eggNOG" id="KOG4783">
    <property type="taxonomic scope" value="Eukaryota"/>
</dbReference>
<organism evidence="7 8">
    <name type="scientific">Drosophila ananassae</name>
    <name type="common">Fruit fly</name>
    <dbReference type="NCBI Taxonomy" id="7217"/>
    <lineage>
        <taxon>Eukaryota</taxon>
        <taxon>Metazoa</taxon>
        <taxon>Ecdysozoa</taxon>
        <taxon>Arthropoda</taxon>
        <taxon>Hexapoda</taxon>
        <taxon>Insecta</taxon>
        <taxon>Pterygota</taxon>
        <taxon>Neoptera</taxon>
        <taxon>Endopterygota</taxon>
        <taxon>Diptera</taxon>
        <taxon>Brachycera</taxon>
        <taxon>Muscomorpha</taxon>
        <taxon>Ephydroidea</taxon>
        <taxon>Drosophilidae</taxon>
        <taxon>Drosophila</taxon>
        <taxon>Sophophora</taxon>
    </lineage>
</organism>
<dbReference type="KEGG" id="dan:6500805"/>
<gene>
    <name evidence="7" type="primary">Dana\GF18026</name>
    <name evidence="7" type="synonym">dana_GLEANR_19287</name>
    <name evidence="7" type="ORF">GF18026</name>
</gene>
<keyword evidence="2" id="KW-0256">Endoplasmic reticulum</keyword>
<accession>B3LV41</accession>
<keyword evidence="1 6" id="KW-0812">Transmembrane</keyword>
<evidence type="ECO:0000256" key="5">
    <source>
        <dbReference type="ARBA" id="ARBA00023329"/>
    </source>
</evidence>
<dbReference type="OMA" id="MSYCSLI"/>
<evidence type="ECO:0000256" key="3">
    <source>
        <dbReference type="ARBA" id="ARBA00022989"/>
    </source>
</evidence>
<dbReference type="Pfam" id="PF09446">
    <property type="entry name" value="VMA21"/>
    <property type="match status" value="2"/>
</dbReference>
<dbReference type="HOGENOM" id="CLU_1284517_0_0_1"/>
<dbReference type="OrthoDB" id="160405at2759"/>
<sequence length="212" mass="23600">MLPKQRKNYPGEDAGKSEVESLCSRDLTHIEKASDVKESRTDTLLRRMQQLIIFPTVFFLCPVLIFFIFKFALLAPFVGFDDANAAIGSAVATVIVMHVLIAGYTLRLIFVQEFSRMETLEVWADWVPPQAQKPGPVLIVLLLMSYCSLIIGFPIATFFALKFVVLTSFEHMDADIISAICTVIAVHTAVGIYIYRAIYGKNSTAKGGKDNQ</sequence>
<dbReference type="PhylomeDB" id="B3LV41"/>
<dbReference type="Proteomes" id="UP000007801">
    <property type="component" value="Unassembled WGS sequence"/>
</dbReference>
<dbReference type="InParanoid" id="B3LV41"/>
<dbReference type="STRING" id="7217.B3LV41"/>
<proteinExistence type="predicted"/>
<evidence type="ECO:0000313" key="7">
    <source>
        <dbReference type="EMBL" id="EDV42513.1"/>
    </source>
</evidence>
<feature type="transmembrane region" description="Helical" evidence="6">
    <location>
        <begin position="176"/>
        <end position="195"/>
    </location>
</feature>
<evidence type="ECO:0000313" key="8">
    <source>
        <dbReference type="Proteomes" id="UP000007801"/>
    </source>
</evidence>